<protein>
    <submittedName>
        <fullName evidence="1">Uncharacterized protein</fullName>
    </submittedName>
</protein>
<evidence type="ECO:0000313" key="1">
    <source>
        <dbReference type="EMBL" id="MPC51689.1"/>
    </source>
</evidence>
<evidence type="ECO:0000313" key="2">
    <source>
        <dbReference type="Proteomes" id="UP000324222"/>
    </source>
</evidence>
<organism evidence="1 2">
    <name type="scientific">Portunus trituberculatus</name>
    <name type="common">Swimming crab</name>
    <name type="synonym">Neptunus trituberculatus</name>
    <dbReference type="NCBI Taxonomy" id="210409"/>
    <lineage>
        <taxon>Eukaryota</taxon>
        <taxon>Metazoa</taxon>
        <taxon>Ecdysozoa</taxon>
        <taxon>Arthropoda</taxon>
        <taxon>Crustacea</taxon>
        <taxon>Multicrustacea</taxon>
        <taxon>Malacostraca</taxon>
        <taxon>Eumalacostraca</taxon>
        <taxon>Eucarida</taxon>
        <taxon>Decapoda</taxon>
        <taxon>Pleocyemata</taxon>
        <taxon>Brachyura</taxon>
        <taxon>Eubrachyura</taxon>
        <taxon>Portunoidea</taxon>
        <taxon>Portunidae</taxon>
        <taxon>Portuninae</taxon>
        <taxon>Portunus</taxon>
    </lineage>
</organism>
<reference evidence="1 2" key="1">
    <citation type="submission" date="2019-05" db="EMBL/GenBank/DDBJ databases">
        <title>Another draft genome of Portunus trituberculatus and its Hox gene families provides insights of decapod evolution.</title>
        <authorList>
            <person name="Jeong J.-H."/>
            <person name="Song I."/>
            <person name="Kim S."/>
            <person name="Choi T."/>
            <person name="Kim D."/>
            <person name="Ryu S."/>
            <person name="Kim W."/>
        </authorList>
    </citation>
    <scope>NUCLEOTIDE SEQUENCE [LARGE SCALE GENOMIC DNA]</scope>
    <source>
        <tissue evidence="1">Muscle</tissue>
    </source>
</reference>
<keyword evidence="2" id="KW-1185">Reference proteome</keyword>
<gene>
    <name evidence="1" type="ORF">E2C01_045542</name>
</gene>
<accession>A0A5B7G2C3</accession>
<proteinExistence type="predicted"/>
<dbReference type="Proteomes" id="UP000324222">
    <property type="component" value="Unassembled WGS sequence"/>
</dbReference>
<dbReference type="EMBL" id="VSRR010010347">
    <property type="protein sequence ID" value="MPC51689.1"/>
    <property type="molecule type" value="Genomic_DNA"/>
</dbReference>
<dbReference type="AlphaFoldDB" id="A0A5B7G2C3"/>
<name>A0A5B7G2C3_PORTR</name>
<comment type="caution">
    <text evidence="1">The sequence shown here is derived from an EMBL/GenBank/DDBJ whole genome shotgun (WGS) entry which is preliminary data.</text>
</comment>
<sequence length="154" mass="17420">MSLEERGSSCARLWAARWCPQPLTPHTTNHTASGQPTAPAALQRDATTRILGRPQQVTLAARPLDLSPSCPRRHVALSFSERPAKEWSPRGQAPHFVRLQADWRVAGGRRIYRPARPRPPPPNTRRYRLGQISRHYVLTTSTTAFYRCLNPHSK</sequence>